<dbReference type="SUPFAM" id="SSF109604">
    <property type="entry name" value="HD-domain/PDEase-like"/>
    <property type="match status" value="1"/>
</dbReference>
<gene>
    <name evidence="5" type="ORF">Lgee_1746</name>
</gene>
<name>A0A0W0TPA4_9GAMM</name>
<dbReference type="CDD" id="cd00130">
    <property type="entry name" value="PAS"/>
    <property type="match status" value="1"/>
</dbReference>
<dbReference type="Gene3D" id="3.30.450.20">
    <property type="entry name" value="PAS domain"/>
    <property type="match status" value="2"/>
</dbReference>
<dbReference type="OrthoDB" id="9764808at2"/>
<evidence type="ECO:0000313" key="6">
    <source>
        <dbReference type="Proteomes" id="UP000054785"/>
    </source>
</evidence>
<dbReference type="SMART" id="SM00471">
    <property type="entry name" value="HDc"/>
    <property type="match status" value="1"/>
</dbReference>
<keyword evidence="5" id="KW-0378">Hydrolase</keyword>
<organism evidence="5 6">
    <name type="scientific">Legionella geestiana</name>
    <dbReference type="NCBI Taxonomy" id="45065"/>
    <lineage>
        <taxon>Bacteria</taxon>
        <taxon>Pseudomonadati</taxon>
        <taxon>Pseudomonadota</taxon>
        <taxon>Gammaproteobacteria</taxon>
        <taxon>Legionellales</taxon>
        <taxon>Legionellaceae</taxon>
        <taxon>Legionella</taxon>
    </lineage>
</organism>
<dbReference type="Pfam" id="PF13487">
    <property type="entry name" value="HD_5"/>
    <property type="match status" value="1"/>
</dbReference>
<keyword evidence="2" id="KW-0812">Transmembrane</keyword>
<dbReference type="PROSITE" id="PS50112">
    <property type="entry name" value="PAS"/>
    <property type="match status" value="2"/>
</dbReference>
<dbReference type="NCBIfam" id="TIGR00277">
    <property type="entry name" value="HDIG"/>
    <property type="match status" value="1"/>
</dbReference>
<feature type="transmembrane region" description="Helical" evidence="2">
    <location>
        <begin position="111"/>
        <end position="139"/>
    </location>
</feature>
<keyword evidence="1" id="KW-0175">Coiled coil</keyword>
<dbReference type="SMART" id="SM00091">
    <property type="entry name" value="PAS"/>
    <property type="match status" value="2"/>
</dbReference>
<dbReference type="AlphaFoldDB" id="A0A0W0TPA4"/>
<dbReference type="PATRIC" id="fig|45065.4.peg.1897"/>
<dbReference type="Gene3D" id="1.10.3210.10">
    <property type="entry name" value="Hypothetical protein af1432"/>
    <property type="match status" value="1"/>
</dbReference>
<dbReference type="InterPro" id="IPR003607">
    <property type="entry name" value="HD/PDEase_dom"/>
</dbReference>
<sequence length="728" mass="81541">MRKLSLYCTLGCIFLGLLGLLGRLYGIVALSQVSESYVAIAPSTAIAFILIGCVILINMNYNENPVIRRASLLILLLVMLHGLTVVLSYYTDTNLQIEQLLYSDSFKSLDSGFMSPATGVFFLLTGFSLFVLLSTLSLFKSNLIWMRLSETSAFIALIGSTAFLLSYLYGTPFLYQYRVIPVAISTAIGFMFLSCAIITLNTYSYFFAAFTGDNVASIIMRHFLPFSMAVFIASSFGIDFIKENMRMNAAFPSAIILTTSTFLIFIISSYIAKLLGNLIEKLQKEKKELDKELIANRNLLKMSIESAKVGIWEYDIKNDTATVSENLNQIFGEAPDKKWTFTGFISSIYPEDRKKIIERYNSIMSSMKRDSFRIQCRKYWPDQTLHWYEIFGEINHIGTASEKASFRGALIDITEKKLAAEEVENFFNLPKTFNIICDIEGNIINVNETFQSLTGYSAEDLKDKNIADFLHLNKVISIDDIIKDLVQRMTPKYFTARLKSKEGDYLDVSWTSSASIASGQIYFTGIDNTLYIKSQKALESVLLRTIEAITLTVEKRDPYTSGHMNKVATIAVAIAHEMGLPEDKIEGIRIGASIHDIGKIYIPAEILNRPGKLSMQEYELIKTHPQVGYEIIKNIDFPWPVKEMIMQHHEKLDGSGYPSGLKGEQIIIEAQIIAVADAIEAITSLRPYRAAQSLKEGIAVLTAGRGTLFNADAVDACLKLINEGKLTF</sequence>
<protein>
    <submittedName>
        <fullName evidence="5">Metal dependent phosphohydrolase</fullName>
    </submittedName>
</protein>
<feature type="transmembrane region" description="Helical" evidence="2">
    <location>
        <begin position="182"/>
        <end position="206"/>
    </location>
</feature>
<evidence type="ECO:0000256" key="2">
    <source>
        <dbReference type="SAM" id="Phobius"/>
    </source>
</evidence>
<keyword evidence="6" id="KW-1185">Reference proteome</keyword>
<dbReference type="GO" id="GO:0008081">
    <property type="term" value="F:phosphoric diester hydrolase activity"/>
    <property type="evidence" value="ECO:0007669"/>
    <property type="project" value="UniProtKB-ARBA"/>
</dbReference>
<feature type="transmembrane region" description="Helical" evidence="2">
    <location>
        <begin position="151"/>
        <end position="170"/>
    </location>
</feature>
<dbReference type="PROSITE" id="PS51832">
    <property type="entry name" value="HD_GYP"/>
    <property type="match status" value="1"/>
</dbReference>
<dbReference type="InterPro" id="IPR000014">
    <property type="entry name" value="PAS"/>
</dbReference>
<dbReference type="PANTHER" id="PTHR43155:SF2">
    <property type="entry name" value="CYCLIC DI-GMP PHOSPHODIESTERASE PA4108"/>
    <property type="match status" value="1"/>
</dbReference>
<feature type="domain" description="HD-GYP" evidence="4">
    <location>
        <begin position="538"/>
        <end position="728"/>
    </location>
</feature>
<feature type="coiled-coil region" evidence="1">
    <location>
        <begin position="272"/>
        <end position="299"/>
    </location>
</feature>
<feature type="transmembrane region" description="Helical" evidence="2">
    <location>
        <begin position="250"/>
        <end position="272"/>
    </location>
</feature>
<dbReference type="NCBIfam" id="TIGR00229">
    <property type="entry name" value="sensory_box"/>
    <property type="match status" value="1"/>
</dbReference>
<dbReference type="InterPro" id="IPR006675">
    <property type="entry name" value="HDIG_dom"/>
</dbReference>
<comment type="caution">
    <text evidence="5">The sequence shown here is derived from an EMBL/GenBank/DDBJ whole genome shotgun (WGS) entry which is preliminary data.</text>
</comment>
<evidence type="ECO:0000256" key="1">
    <source>
        <dbReference type="SAM" id="Coils"/>
    </source>
</evidence>
<feature type="domain" description="PAS" evidence="3">
    <location>
        <begin position="438"/>
        <end position="489"/>
    </location>
</feature>
<feature type="domain" description="PAS" evidence="3">
    <location>
        <begin position="296"/>
        <end position="367"/>
    </location>
</feature>
<dbReference type="Proteomes" id="UP000054785">
    <property type="component" value="Unassembled WGS sequence"/>
</dbReference>
<accession>A0A0W0TPA4</accession>
<dbReference type="InterPro" id="IPR035965">
    <property type="entry name" value="PAS-like_dom_sf"/>
</dbReference>
<evidence type="ECO:0000259" key="4">
    <source>
        <dbReference type="PROSITE" id="PS51832"/>
    </source>
</evidence>
<dbReference type="Pfam" id="PF13426">
    <property type="entry name" value="PAS_9"/>
    <property type="match status" value="1"/>
</dbReference>
<keyword evidence="2" id="KW-0472">Membrane</keyword>
<feature type="transmembrane region" description="Helical" evidence="2">
    <location>
        <begin position="36"/>
        <end position="58"/>
    </location>
</feature>
<keyword evidence="2" id="KW-1133">Transmembrane helix</keyword>
<dbReference type="RefSeq" id="WP_051551027.1">
    <property type="nucleotide sequence ID" value="NZ_CAAAHN010000003.1"/>
</dbReference>
<dbReference type="InterPro" id="IPR037522">
    <property type="entry name" value="HD_GYP_dom"/>
</dbReference>
<dbReference type="PANTHER" id="PTHR43155">
    <property type="entry name" value="CYCLIC DI-GMP PHOSPHODIESTERASE PA4108-RELATED"/>
    <property type="match status" value="1"/>
</dbReference>
<reference evidence="5 6" key="1">
    <citation type="submission" date="2015-11" db="EMBL/GenBank/DDBJ databases">
        <title>Genomic analysis of 38 Legionella species identifies large and diverse effector repertoires.</title>
        <authorList>
            <person name="Burstein D."/>
            <person name="Amaro F."/>
            <person name="Zusman T."/>
            <person name="Lifshitz Z."/>
            <person name="Cohen O."/>
            <person name="Gilbert J.A."/>
            <person name="Pupko T."/>
            <person name="Shuman H.A."/>
            <person name="Segal G."/>
        </authorList>
    </citation>
    <scope>NUCLEOTIDE SEQUENCE [LARGE SCALE GENOMIC DNA]</scope>
    <source>
        <strain evidence="5 6">ATCC 49504</strain>
    </source>
</reference>
<evidence type="ECO:0000313" key="5">
    <source>
        <dbReference type="EMBL" id="KTC97425.1"/>
    </source>
</evidence>
<dbReference type="EMBL" id="LNYC01000070">
    <property type="protein sequence ID" value="KTC97425.1"/>
    <property type="molecule type" value="Genomic_DNA"/>
</dbReference>
<dbReference type="STRING" id="45065.Lgee_1746"/>
<dbReference type="CDD" id="cd00077">
    <property type="entry name" value="HDc"/>
    <property type="match status" value="1"/>
</dbReference>
<proteinExistence type="predicted"/>
<feature type="transmembrane region" description="Helical" evidence="2">
    <location>
        <begin position="70"/>
        <end position="91"/>
    </location>
</feature>
<dbReference type="SUPFAM" id="SSF55785">
    <property type="entry name" value="PYP-like sensor domain (PAS domain)"/>
    <property type="match status" value="2"/>
</dbReference>
<evidence type="ECO:0000259" key="3">
    <source>
        <dbReference type="PROSITE" id="PS50112"/>
    </source>
</evidence>